<comment type="subcellular location">
    <subcellularLocation>
        <location evidence="1">Nucleus</location>
    </subcellularLocation>
</comment>
<dbReference type="InterPro" id="IPR036388">
    <property type="entry name" value="WH-like_DNA-bd_sf"/>
</dbReference>
<evidence type="ECO:0000259" key="6">
    <source>
        <dbReference type="SMART" id="SM00415"/>
    </source>
</evidence>
<evidence type="ECO:0000256" key="2">
    <source>
        <dbReference type="ARBA" id="ARBA00023125"/>
    </source>
</evidence>
<feature type="region of interest" description="Disordered" evidence="5">
    <location>
        <begin position="1"/>
        <end position="21"/>
    </location>
</feature>
<dbReference type="SMART" id="SM00415">
    <property type="entry name" value="HSF"/>
    <property type="match status" value="1"/>
</dbReference>
<evidence type="ECO:0000256" key="5">
    <source>
        <dbReference type="SAM" id="MobiDB-lite"/>
    </source>
</evidence>
<dbReference type="EMBL" id="JANBOH010000034">
    <property type="protein sequence ID" value="KAJ1647283.1"/>
    <property type="molecule type" value="Genomic_DNA"/>
</dbReference>
<reference evidence="7" key="1">
    <citation type="submission" date="2022-07" db="EMBL/GenBank/DDBJ databases">
        <title>Phylogenomic reconstructions and comparative analyses of Kickxellomycotina fungi.</title>
        <authorList>
            <person name="Reynolds N.K."/>
            <person name="Stajich J.E."/>
            <person name="Barry K."/>
            <person name="Grigoriev I.V."/>
            <person name="Crous P."/>
            <person name="Smith M.E."/>
        </authorList>
    </citation>
    <scope>NUCLEOTIDE SEQUENCE</scope>
    <source>
        <strain evidence="7">NBRC 105413</strain>
    </source>
</reference>
<feature type="compositionally biased region" description="Basic residues" evidence="5">
    <location>
        <begin position="283"/>
        <end position="293"/>
    </location>
</feature>
<feature type="region of interest" description="Disordered" evidence="5">
    <location>
        <begin position="263"/>
        <end position="293"/>
    </location>
</feature>
<dbReference type="InterPro" id="IPR000232">
    <property type="entry name" value="HSF_DNA-bd"/>
</dbReference>
<evidence type="ECO:0000313" key="7">
    <source>
        <dbReference type="EMBL" id="KAJ1647283.1"/>
    </source>
</evidence>
<comment type="similarity">
    <text evidence="4">Belongs to the HSF family.</text>
</comment>
<comment type="caution">
    <text evidence="7">The sequence shown here is derived from an EMBL/GenBank/DDBJ whole genome shotgun (WGS) entry which is preliminary data.</text>
</comment>
<dbReference type="AlphaFoldDB" id="A0A9W7XLI7"/>
<keyword evidence="8" id="KW-1185">Reference proteome</keyword>
<name>A0A9W7XLI7_9FUNG</name>
<organism evidence="7 8">
    <name type="scientific">Coemansia asiatica</name>
    <dbReference type="NCBI Taxonomy" id="1052880"/>
    <lineage>
        <taxon>Eukaryota</taxon>
        <taxon>Fungi</taxon>
        <taxon>Fungi incertae sedis</taxon>
        <taxon>Zoopagomycota</taxon>
        <taxon>Kickxellomycotina</taxon>
        <taxon>Kickxellomycetes</taxon>
        <taxon>Kickxellales</taxon>
        <taxon>Kickxellaceae</taxon>
        <taxon>Coemansia</taxon>
    </lineage>
</organism>
<evidence type="ECO:0000256" key="3">
    <source>
        <dbReference type="ARBA" id="ARBA00023242"/>
    </source>
</evidence>
<dbReference type="GO" id="GO:0043565">
    <property type="term" value="F:sequence-specific DNA binding"/>
    <property type="evidence" value="ECO:0007669"/>
    <property type="project" value="InterPro"/>
</dbReference>
<gene>
    <name evidence="7" type="primary">CTA8_1</name>
    <name evidence="7" type="ORF">LPJ64_001329</name>
</gene>
<sequence>MDRLYGYESSSTSTSSVGSGYIASGENTRSLVELAEACQYAASTQKAQQPESTRSAIASGECVSIPASRLQVLETYERLVETHPCFRGAALTDLDAHSCNWRAREGTNLENSATAGLASNEEVIGFVYALYRIVENASNSQWIRWTDNGSSFEFCDWEKLMACLRRYGLKARQKASVTKNLTDYSFRRLKDMRKRVPGPGGVVWWHFSHPDFARDSPDRLCRIVRSYGKKEKLKRNDSALSNVSSVDDACSDVIINTKRQHIDTESAENNSGPDNSIYNNACKRSRKGKERED</sequence>
<evidence type="ECO:0000313" key="8">
    <source>
        <dbReference type="Proteomes" id="UP001145021"/>
    </source>
</evidence>
<dbReference type="GO" id="GO:0005634">
    <property type="term" value="C:nucleus"/>
    <property type="evidence" value="ECO:0007669"/>
    <property type="project" value="UniProtKB-SubCell"/>
</dbReference>
<keyword evidence="3" id="KW-0539">Nucleus</keyword>
<keyword evidence="2" id="KW-0238">DNA-binding</keyword>
<keyword evidence="7" id="KW-0346">Stress response</keyword>
<dbReference type="SUPFAM" id="SSF46785">
    <property type="entry name" value="Winged helix' DNA-binding domain"/>
    <property type="match status" value="1"/>
</dbReference>
<feature type="compositionally biased region" description="Polar residues" evidence="5">
    <location>
        <begin position="267"/>
        <end position="279"/>
    </location>
</feature>
<evidence type="ECO:0000256" key="4">
    <source>
        <dbReference type="RuleBase" id="RU004020"/>
    </source>
</evidence>
<dbReference type="Proteomes" id="UP001145021">
    <property type="component" value="Unassembled WGS sequence"/>
</dbReference>
<dbReference type="Gene3D" id="1.10.10.10">
    <property type="entry name" value="Winged helix-like DNA-binding domain superfamily/Winged helix DNA-binding domain"/>
    <property type="match status" value="1"/>
</dbReference>
<dbReference type="GO" id="GO:0003700">
    <property type="term" value="F:DNA-binding transcription factor activity"/>
    <property type="evidence" value="ECO:0007669"/>
    <property type="project" value="InterPro"/>
</dbReference>
<proteinExistence type="inferred from homology"/>
<evidence type="ECO:0000256" key="1">
    <source>
        <dbReference type="ARBA" id="ARBA00004123"/>
    </source>
</evidence>
<dbReference type="Pfam" id="PF00447">
    <property type="entry name" value="HSF_DNA-bind"/>
    <property type="match status" value="1"/>
</dbReference>
<dbReference type="InterPro" id="IPR036390">
    <property type="entry name" value="WH_DNA-bd_sf"/>
</dbReference>
<protein>
    <submittedName>
        <fullName evidence="7">Heat shock transcription factor</fullName>
    </submittedName>
</protein>
<feature type="compositionally biased region" description="Low complexity" evidence="5">
    <location>
        <begin position="9"/>
        <end position="20"/>
    </location>
</feature>
<accession>A0A9W7XLI7</accession>
<feature type="domain" description="HSF-type DNA-binding" evidence="6">
    <location>
        <begin position="122"/>
        <end position="226"/>
    </location>
</feature>